<feature type="signal peptide" evidence="1">
    <location>
        <begin position="1"/>
        <end position="24"/>
    </location>
</feature>
<sequence length="453" mass="45678">MRIRISSLLVCGWLAICAATLVKAAPVGTGFTYQGRLDNQGVPADGACSLRFTLWDAVTAGTQIGGLVEVPVTLVDGTFSAEIDFGGGAFNGDKRWMEISVLCDGDPGWTTLSPRQPINAGPYAVYATSGPGGGGNPWTPGAYGIEYLGHVGIGTAAHGGRQLVVDTGTNAVNPFVVSNNNASYGTCWIRNFAPGGIGIYDADSDKHFLDGRLGLRTLSPEAQLHIVSASSTGAKVEASADGVSGTMDAAVWAKGSGSSFTSSCVGVFAESTYGSGVVGVANGPVGYGGLFTNTGGGPALYADGLAQVKTLQILGGADLVEGFATSDESAREPGTVVVIDARIPGQLATSTNAYDRKVAGVVSGAGGVSAGIHLSQVGALEGETPLAMSGRVWVKCSAENGEIEPGDLLTTASTAGHAMKATDGVRSQGAVIGKSMGALDEGTGLVLVLVNLQ</sequence>
<name>A0A956SGP8_UNCEI</name>
<keyword evidence="1" id="KW-0732">Signal</keyword>
<evidence type="ECO:0000313" key="3">
    <source>
        <dbReference type="Proteomes" id="UP000739538"/>
    </source>
</evidence>
<gene>
    <name evidence="2" type="ORF">KDA27_23875</name>
</gene>
<reference evidence="2" key="1">
    <citation type="submission" date="2020-04" db="EMBL/GenBank/DDBJ databases">
        <authorList>
            <person name="Zhang T."/>
        </authorList>
    </citation>
    <scope>NUCLEOTIDE SEQUENCE</scope>
    <source>
        <strain evidence="2">HKST-UBA02</strain>
    </source>
</reference>
<dbReference type="EMBL" id="JAGQHS010000221">
    <property type="protein sequence ID" value="MCA9758854.1"/>
    <property type="molecule type" value="Genomic_DNA"/>
</dbReference>
<evidence type="ECO:0000313" key="2">
    <source>
        <dbReference type="EMBL" id="MCA9758854.1"/>
    </source>
</evidence>
<dbReference type="Proteomes" id="UP000739538">
    <property type="component" value="Unassembled WGS sequence"/>
</dbReference>
<comment type="caution">
    <text evidence="2">The sequence shown here is derived from an EMBL/GenBank/DDBJ whole genome shotgun (WGS) entry which is preliminary data.</text>
</comment>
<dbReference type="AlphaFoldDB" id="A0A956SGP8"/>
<proteinExistence type="predicted"/>
<protein>
    <submittedName>
        <fullName evidence="2">Uncharacterized protein</fullName>
    </submittedName>
</protein>
<evidence type="ECO:0000256" key="1">
    <source>
        <dbReference type="SAM" id="SignalP"/>
    </source>
</evidence>
<feature type="chain" id="PRO_5037154221" evidence="1">
    <location>
        <begin position="25"/>
        <end position="453"/>
    </location>
</feature>
<organism evidence="2 3">
    <name type="scientific">Eiseniibacteriota bacterium</name>
    <dbReference type="NCBI Taxonomy" id="2212470"/>
    <lineage>
        <taxon>Bacteria</taxon>
        <taxon>Candidatus Eiseniibacteriota</taxon>
    </lineage>
</organism>
<accession>A0A956SGP8</accession>
<reference evidence="2" key="2">
    <citation type="journal article" date="2021" name="Microbiome">
        <title>Successional dynamics and alternative stable states in a saline activated sludge microbial community over 9 years.</title>
        <authorList>
            <person name="Wang Y."/>
            <person name="Ye J."/>
            <person name="Ju F."/>
            <person name="Liu L."/>
            <person name="Boyd J.A."/>
            <person name="Deng Y."/>
            <person name="Parks D.H."/>
            <person name="Jiang X."/>
            <person name="Yin X."/>
            <person name="Woodcroft B.J."/>
            <person name="Tyson G.W."/>
            <person name="Hugenholtz P."/>
            <person name="Polz M.F."/>
            <person name="Zhang T."/>
        </authorList>
    </citation>
    <scope>NUCLEOTIDE SEQUENCE</scope>
    <source>
        <strain evidence="2">HKST-UBA02</strain>
    </source>
</reference>